<feature type="region of interest" description="Disordered" evidence="1">
    <location>
        <begin position="148"/>
        <end position="171"/>
    </location>
</feature>
<evidence type="ECO:0000313" key="2">
    <source>
        <dbReference type="EMBL" id="KAK2079163.1"/>
    </source>
</evidence>
<proteinExistence type="predicted"/>
<accession>A0AAD9IIY3</accession>
<evidence type="ECO:0000313" key="3">
    <source>
        <dbReference type="Proteomes" id="UP001255856"/>
    </source>
</evidence>
<name>A0AAD9IIY3_PROWI</name>
<dbReference type="AlphaFoldDB" id="A0AAD9IIY3"/>
<sequence>MSLLIKERDYLRTRLDLLEHNALLDELAAHPSWPLAQDHLRPFDGENWGYARDWLSELETFFKLAELAEDSPQRVKVAKMNLHEEARDWYYAEAESGVCVRHITDWTQFRAVFLRHAGLQQPSDLELEVRESRTWVEAMQAAERHECKRKERVAEPGLASPGDAADGGSPRCFGCHAPDHEVRDCPERKAKKPQKKPVSKGKKQASREILLGLPYVNVAHPVIDYKELTWTETANL</sequence>
<dbReference type="InterPro" id="IPR036875">
    <property type="entry name" value="Znf_CCHC_sf"/>
</dbReference>
<evidence type="ECO:0000256" key="1">
    <source>
        <dbReference type="SAM" id="MobiDB-lite"/>
    </source>
</evidence>
<keyword evidence="3" id="KW-1185">Reference proteome</keyword>
<dbReference type="GO" id="GO:0008270">
    <property type="term" value="F:zinc ion binding"/>
    <property type="evidence" value="ECO:0007669"/>
    <property type="project" value="InterPro"/>
</dbReference>
<feature type="compositionally biased region" description="Basic residues" evidence="1">
    <location>
        <begin position="189"/>
        <end position="203"/>
    </location>
</feature>
<dbReference type="SUPFAM" id="SSF57756">
    <property type="entry name" value="Retrovirus zinc finger-like domains"/>
    <property type="match status" value="1"/>
</dbReference>
<dbReference type="EMBL" id="JASFZW010000003">
    <property type="protein sequence ID" value="KAK2079163.1"/>
    <property type="molecule type" value="Genomic_DNA"/>
</dbReference>
<feature type="region of interest" description="Disordered" evidence="1">
    <location>
        <begin position="184"/>
        <end position="203"/>
    </location>
</feature>
<comment type="caution">
    <text evidence="2">The sequence shown here is derived from an EMBL/GenBank/DDBJ whole genome shotgun (WGS) entry which is preliminary data.</text>
</comment>
<gene>
    <name evidence="2" type="ORF">QBZ16_002854</name>
</gene>
<protein>
    <recommendedName>
        <fullName evidence="4">CCHC-type domain-containing protein</fullName>
    </recommendedName>
</protein>
<evidence type="ECO:0008006" key="4">
    <source>
        <dbReference type="Google" id="ProtNLM"/>
    </source>
</evidence>
<dbReference type="GO" id="GO:0003676">
    <property type="term" value="F:nucleic acid binding"/>
    <property type="evidence" value="ECO:0007669"/>
    <property type="project" value="InterPro"/>
</dbReference>
<organism evidence="2 3">
    <name type="scientific">Prototheca wickerhamii</name>
    <dbReference type="NCBI Taxonomy" id="3111"/>
    <lineage>
        <taxon>Eukaryota</taxon>
        <taxon>Viridiplantae</taxon>
        <taxon>Chlorophyta</taxon>
        <taxon>core chlorophytes</taxon>
        <taxon>Trebouxiophyceae</taxon>
        <taxon>Chlorellales</taxon>
        <taxon>Chlorellaceae</taxon>
        <taxon>Prototheca</taxon>
    </lineage>
</organism>
<reference evidence="2" key="1">
    <citation type="submission" date="2021-01" db="EMBL/GenBank/DDBJ databases">
        <authorList>
            <person name="Eckstrom K.M.E."/>
        </authorList>
    </citation>
    <scope>NUCLEOTIDE SEQUENCE</scope>
    <source>
        <strain evidence="2">UVCC 0001</strain>
    </source>
</reference>
<dbReference type="Gene3D" id="4.10.60.10">
    <property type="entry name" value="Zinc finger, CCHC-type"/>
    <property type="match status" value="1"/>
</dbReference>
<dbReference type="Proteomes" id="UP001255856">
    <property type="component" value="Unassembled WGS sequence"/>
</dbReference>